<dbReference type="InterPro" id="IPR036278">
    <property type="entry name" value="Sialidase_sf"/>
</dbReference>
<feature type="transmembrane region" description="Helical" evidence="2">
    <location>
        <begin position="49"/>
        <end position="68"/>
    </location>
</feature>
<feature type="compositionally biased region" description="Basic and acidic residues" evidence="1">
    <location>
        <begin position="163"/>
        <end position="172"/>
    </location>
</feature>
<dbReference type="EMBL" id="CP031034">
    <property type="protein sequence ID" value="QDZ17512.1"/>
    <property type="molecule type" value="Genomic_DNA"/>
</dbReference>
<keyword evidence="5" id="KW-1185">Reference proteome</keyword>
<evidence type="ECO:0000256" key="1">
    <source>
        <dbReference type="SAM" id="MobiDB-lite"/>
    </source>
</evidence>
<gene>
    <name evidence="4" type="ORF">A3770_01p00300</name>
</gene>
<dbReference type="CDD" id="cd15482">
    <property type="entry name" value="Sialidase_non-viral"/>
    <property type="match status" value="1"/>
</dbReference>
<dbReference type="Pfam" id="PF13088">
    <property type="entry name" value="BNR_2"/>
    <property type="match status" value="1"/>
</dbReference>
<sequence>MRKKLHPVRDLEEGGQGEEEDHDEDQKNKNFPLPHWLVPVRTQIRRRPLTSVLAVAGLLLVAIVVISVQDVEEPSRRAVPGGSHLMSSWQDARSAANQETHIPLKGPKDKGRHKEEPHRKEEPHHKEKHKDAKEKPHTPKKAEKAPAKGKPKKSGATAHGHGSKAEDSHHDVPARDHVEAVHQGPFANLKEPEFAFGGKWGHREGRAQLTQSGVLSPACHATTLVNLPDGEVLAAWFGGMYESAEDVAIYVAKRQTTGEWTTPLKAAKVHRDVPFNGKEKRGMPPKKGGEPHWNPVLFCEGSQGSEDVCDGEIVLFFKVGWKIPEWETFVTKSSDGGKTWGEATELVSEDQPWQKGGRGPVKNKPILLSNGDWLAPASLEGPAHWEGRAKPWRAFTDISTDHGETWEMSTLAYPESKHEGMIQPTLWEDSANPGHVFMMTRSTRDPKARVWRANSTDYGRTWNKPYKTSLPNNNSGLDVAKLPRSGFLVLIYNPVHTTRTPLRLAVSKDNGETWPIYIDLEREKGEVRSGREFSYPAIIPWPASAEEEGVSMTYTWNRKRVAYFQISLKELEERSNQRNSHQS</sequence>
<feature type="compositionally biased region" description="Acidic residues" evidence="1">
    <location>
        <begin position="13"/>
        <end position="23"/>
    </location>
</feature>
<dbReference type="AlphaFoldDB" id="A0A5B8MDY7"/>
<dbReference type="OrthoDB" id="504663at2759"/>
<name>A0A5B8MDY7_9CHLO</name>
<feature type="compositionally biased region" description="Polar residues" evidence="1">
    <location>
        <begin position="85"/>
        <end position="100"/>
    </location>
</feature>
<keyword evidence="2" id="KW-1133">Transmembrane helix</keyword>
<dbReference type="SUPFAM" id="SSF50939">
    <property type="entry name" value="Sialidases"/>
    <property type="match status" value="1"/>
</dbReference>
<keyword evidence="2" id="KW-0472">Membrane</keyword>
<evidence type="ECO:0000313" key="5">
    <source>
        <dbReference type="Proteomes" id="UP000316726"/>
    </source>
</evidence>
<feature type="region of interest" description="Disordered" evidence="1">
    <location>
        <begin position="1"/>
        <end position="32"/>
    </location>
</feature>
<organism evidence="4 5">
    <name type="scientific">Chloropicon primus</name>
    <dbReference type="NCBI Taxonomy" id="1764295"/>
    <lineage>
        <taxon>Eukaryota</taxon>
        <taxon>Viridiplantae</taxon>
        <taxon>Chlorophyta</taxon>
        <taxon>Chloropicophyceae</taxon>
        <taxon>Chloropicales</taxon>
        <taxon>Chloropicaceae</taxon>
        <taxon>Chloropicon</taxon>
    </lineage>
</organism>
<evidence type="ECO:0000256" key="2">
    <source>
        <dbReference type="SAM" id="Phobius"/>
    </source>
</evidence>
<evidence type="ECO:0000313" key="4">
    <source>
        <dbReference type="EMBL" id="QDZ17512.1"/>
    </source>
</evidence>
<dbReference type="InterPro" id="IPR011040">
    <property type="entry name" value="Sialidase"/>
</dbReference>
<feature type="compositionally biased region" description="Basic and acidic residues" evidence="1">
    <location>
        <begin position="106"/>
        <end position="146"/>
    </location>
</feature>
<dbReference type="Gene3D" id="2.120.10.10">
    <property type="match status" value="1"/>
</dbReference>
<keyword evidence="2" id="KW-0812">Transmembrane</keyword>
<dbReference type="PANTHER" id="PTHR43752:SF2">
    <property type="entry name" value="BNR_ASP-BOX REPEAT FAMILY PROTEIN"/>
    <property type="match status" value="1"/>
</dbReference>
<dbReference type="PANTHER" id="PTHR43752">
    <property type="entry name" value="BNR/ASP-BOX REPEAT FAMILY PROTEIN"/>
    <property type="match status" value="1"/>
</dbReference>
<evidence type="ECO:0000259" key="3">
    <source>
        <dbReference type="Pfam" id="PF13088"/>
    </source>
</evidence>
<dbReference type="Proteomes" id="UP000316726">
    <property type="component" value="Chromosome 1"/>
</dbReference>
<reference evidence="4 5" key="1">
    <citation type="submission" date="2018-07" db="EMBL/GenBank/DDBJ databases">
        <title>The complete nuclear genome of the prasinophyte Chloropicon primus (CCMP1205).</title>
        <authorList>
            <person name="Pombert J.-F."/>
            <person name="Otis C."/>
            <person name="Turmel M."/>
            <person name="Lemieux C."/>
        </authorList>
    </citation>
    <scope>NUCLEOTIDE SEQUENCE [LARGE SCALE GENOMIC DNA]</scope>
    <source>
        <strain evidence="4 5">CCMP1205</strain>
    </source>
</reference>
<proteinExistence type="predicted"/>
<feature type="domain" description="Sialidase" evidence="3">
    <location>
        <begin position="230"/>
        <end position="542"/>
    </location>
</feature>
<protein>
    <submittedName>
        <fullName evidence="4">Sialidase</fullName>
    </submittedName>
</protein>
<feature type="region of interest" description="Disordered" evidence="1">
    <location>
        <begin position="72"/>
        <end position="172"/>
    </location>
</feature>
<accession>A0A5B8MDY7</accession>